<reference evidence="1 2" key="1">
    <citation type="submission" date="2015-07" db="EMBL/GenBank/DDBJ databases">
        <title>Emmonsia species relationships and genome sequence.</title>
        <authorList>
            <consortium name="The Broad Institute Genomics Platform"/>
            <person name="Cuomo C.A."/>
            <person name="Munoz J.F."/>
            <person name="Imamovic A."/>
            <person name="Priest M.E."/>
            <person name="Young S."/>
            <person name="Clay O.K."/>
            <person name="McEwen J.G."/>
        </authorList>
    </citation>
    <scope>NUCLEOTIDE SEQUENCE [LARGE SCALE GENOMIC DNA]</scope>
    <source>
        <strain evidence="1 2">UAMH 9510</strain>
    </source>
</reference>
<organism evidence="1 2">
    <name type="scientific">Emergomyces pasteurianus Ep9510</name>
    <dbReference type="NCBI Taxonomy" id="1447872"/>
    <lineage>
        <taxon>Eukaryota</taxon>
        <taxon>Fungi</taxon>
        <taxon>Dikarya</taxon>
        <taxon>Ascomycota</taxon>
        <taxon>Pezizomycotina</taxon>
        <taxon>Eurotiomycetes</taxon>
        <taxon>Eurotiomycetidae</taxon>
        <taxon>Onygenales</taxon>
        <taxon>Ajellomycetaceae</taxon>
        <taxon>Emergomyces</taxon>
    </lineage>
</organism>
<evidence type="ECO:0000313" key="1">
    <source>
        <dbReference type="EMBL" id="OJD09497.1"/>
    </source>
</evidence>
<accession>A0A1J9NXZ6</accession>
<sequence>NIINKCLRPGGRMGNAATRQRLGVGTQGVRVRNPQGLHYIRNQASQFLK</sequence>
<keyword evidence="2" id="KW-1185">Reference proteome</keyword>
<dbReference type="Proteomes" id="UP000182235">
    <property type="component" value="Unassembled WGS sequence"/>
</dbReference>
<comment type="caution">
    <text evidence="1">The sequence shown here is derived from an EMBL/GenBank/DDBJ whole genome shotgun (WGS) entry which is preliminary data.</text>
</comment>
<protein>
    <submittedName>
        <fullName evidence="1">Uncharacterized protein</fullName>
    </submittedName>
</protein>
<feature type="non-terminal residue" evidence="1">
    <location>
        <position position="1"/>
    </location>
</feature>
<dbReference type="AlphaFoldDB" id="A0A1J9NXZ6"/>
<dbReference type="VEuPathDB" id="FungiDB:AJ78_09050"/>
<gene>
    <name evidence="1" type="ORF">AJ78_09050</name>
</gene>
<name>A0A1J9NXZ6_9EURO</name>
<proteinExistence type="predicted"/>
<evidence type="ECO:0000313" key="2">
    <source>
        <dbReference type="Proteomes" id="UP000182235"/>
    </source>
</evidence>
<dbReference type="EMBL" id="LGRN01001411">
    <property type="protein sequence ID" value="OJD09497.1"/>
    <property type="molecule type" value="Genomic_DNA"/>
</dbReference>